<protein>
    <submittedName>
        <fullName evidence="1">Uncharacterized protein</fullName>
    </submittedName>
</protein>
<name>A0A0K1QBS3_9BACT</name>
<organism evidence="1 2">
    <name type="scientific">Labilithrix luteola</name>
    <dbReference type="NCBI Taxonomy" id="1391654"/>
    <lineage>
        <taxon>Bacteria</taxon>
        <taxon>Pseudomonadati</taxon>
        <taxon>Myxococcota</taxon>
        <taxon>Polyangia</taxon>
        <taxon>Polyangiales</taxon>
        <taxon>Labilitrichaceae</taxon>
        <taxon>Labilithrix</taxon>
    </lineage>
</organism>
<dbReference type="STRING" id="1391654.AKJ09_09874"/>
<accession>A0A0K1QBS3</accession>
<dbReference type="Proteomes" id="UP000064967">
    <property type="component" value="Chromosome"/>
</dbReference>
<evidence type="ECO:0000313" key="1">
    <source>
        <dbReference type="EMBL" id="AKV03211.1"/>
    </source>
</evidence>
<reference evidence="1 2" key="1">
    <citation type="submission" date="2015-08" db="EMBL/GenBank/DDBJ databases">
        <authorList>
            <person name="Babu N.S."/>
            <person name="Beckwith C.J."/>
            <person name="Beseler K.G."/>
            <person name="Brison A."/>
            <person name="Carone J.V."/>
            <person name="Caskin T.P."/>
            <person name="Diamond M."/>
            <person name="Durham M.E."/>
            <person name="Foxe J.M."/>
            <person name="Go M."/>
            <person name="Henderson B.A."/>
            <person name="Jones I.B."/>
            <person name="McGettigan J.A."/>
            <person name="Micheletti S.J."/>
            <person name="Nasrallah M.E."/>
            <person name="Ortiz D."/>
            <person name="Piller C.R."/>
            <person name="Privatt S.R."/>
            <person name="Schneider S.L."/>
            <person name="Sharp S."/>
            <person name="Smith T.C."/>
            <person name="Stanton J.D."/>
            <person name="Ullery H.E."/>
            <person name="Wilson R.J."/>
            <person name="Serrano M.G."/>
            <person name="Buck G."/>
            <person name="Lee V."/>
            <person name="Wang Y."/>
            <person name="Carvalho R."/>
            <person name="Voegtly L."/>
            <person name="Shi R."/>
            <person name="Duckworth R."/>
            <person name="Johnson A."/>
            <person name="Loviza R."/>
            <person name="Walstead R."/>
            <person name="Shah Z."/>
            <person name="Kiflezghi M."/>
            <person name="Wade K."/>
            <person name="Ball S.L."/>
            <person name="Bradley K.W."/>
            <person name="Asai D.J."/>
            <person name="Bowman C.A."/>
            <person name="Russell D.A."/>
            <person name="Pope W.H."/>
            <person name="Jacobs-Sera D."/>
            <person name="Hendrix R.W."/>
            <person name="Hatfull G.F."/>
        </authorList>
    </citation>
    <scope>NUCLEOTIDE SEQUENCE [LARGE SCALE GENOMIC DNA]</scope>
    <source>
        <strain evidence="1 2">DSM 27648</strain>
    </source>
</reference>
<dbReference type="AlphaFoldDB" id="A0A0K1QBS3"/>
<dbReference type="KEGG" id="llu:AKJ09_09874"/>
<sequence>MTPEGWDEEKLAAAAPEMARVLLEYEWTDRDFNGARCCIACGQYMPKHHDGCAWDGALRKAGIRPTVTG</sequence>
<proteinExistence type="predicted"/>
<dbReference type="EMBL" id="CP012333">
    <property type="protein sequence ID" value="AKV03211.1"/>
    <property type="molecule type" value="Genomic_DNA"/>
</dbReference>
<keyword evidence="2" id="KW-1185">Reference proteome</keyword>
<evidence type="ECO:0000313" key="2">
    <source>
        <dbReference type="Proteomes" id="UP000064967"/>
    </source>
</evidence>
<gene>
    <name evidence="1" type="ORF">AKJ09_09874</name>
</gene>